<dbReference type="PIRSF" id="PIRSF000390">
    <property type="entry name" value="PLP_StrS"/>
    <property type="match status" value="1"/>
</dbReference>
<sequence length="390" mass="44062">MTNYSLASSTWDEREFGAIQKVIDSDMFTMGKHVAQYEKDFAEFFGSKYSVMVSSGSTANLLMIASLFFTKNPALKLQRGDEIIVPVVSWSTTYFPLQQYGLKVKFVDIDRKTLNIDLEKLAAAITDKTKAILSVNLLGNPNDYAKMNEIIGDRDIFILEDNCESMGATIEEKQAGTFGVMGTFSSFFSHHIATMEGGCIVTDDEELYHILLCIRAHGWTRNLPKFNQVSGEKSDDPFEESFKFMLPGYNARPLEMSGALGIEQLKKLPEFIETRQKNARLFQDLFANHAYIEIQQETGKSSWFGFSLVLKENAPYSRAELVILLTENGIECRPIVTGNFLKNTQVLEYFDYEVSGTVEVAEYIDQHGLFVGNHQNDIEKEIKLLAKVLL</sequence>
<dbReference type="PANTHER" id="PTHR30244">
    <property type="entry name" value="TRANSAMINASE"/>
    <property type="match status" value="1"/>
</dbReference>
<keyword evidence="1 3" id="KW-0663">Pyridoxal phosphate</keyword>
<proteinExistence type="inferred from homology"/>
<dbReference type="InterPro" id="IPR015421">
    <property type="entry name" value="PyrdxlP-dep_Trfase_major"/>
</dbReference>
<evidence type="ECO:0000256" key="3">
    <source>
        <dbReference type="RuleBase" id="RU004508"/>
    </source>
</evidence>
<dbReference type="Pfam" id="PF01041">
    <property type="entry name" value="DegT_DnrJ_EryC1"/>
    <property type="match status" value="1"/>
</dbReference>
<accession>A0A099L084</accession>
<evidence type="ECO:0000313" key="4">
    <source>
        <dbReference type="EMBL" id="KGJ95517.1"/>
    </source>
</evidence>
<dbReference type="InterPro" id="IPR000653">
    <property type="entry name" value="DegT/StrS_aminotransferase"/>
</dbReference>
<dbReference type="Gene3D" id="3.90.1150.10">
    <property type="entry name" value="Aspartate Aminotransferase, domain 1"/>
    <property type="match status" value="1"/>
</dbReference>
<dbReference type="Proteomes" id="UP000029843">
    <property type="component" value="Unassembled WGS sequence"/>
</dbReference>
<evidence type="ECO:0000256" key="1">
    <source>
        <dbReference type="ARBA" id="ARBA00022898"/>
    </source>
</evidence>
<organism evidence="4 5">
    <name type="scientific">Colwellia psychrerythraea</name>
    <name type="common">Vibrio psychroerythus</name>
    <dbReference type="NCBI Taxonomy" id="28229"/>
    <lineage>
        <taxon>Bacteria</taxon>
        <taxon>Pseudomonadati</taxon>
        <taxon>Pseudomonadota</taxon>
        <taxon>Gammaproteobacteria</taxon>
        <taxon>Alteromonadales</taxon>
        <taxon>Colwelliaceae</taxon>
        <taxon>Colwellia</taxon>
    </lineage>
</organism>
<evidence type="ECO:0000256" key="2">
    <source>
        <dbReference type="ARBA" id="ARBA00037999"/>
    </source>
</evidence>
<evidence type="ECO:0000313" key="5">
    <source>
        <dbReference type="Proteomes" id="UP000029843"/>
    </source>
</evidence>
<dbReference type="PANTHER" id="PTHR30244:SF34">
    <property type="entry name" value="DTDP-4-AMINO-4,6-DIDEOXYGALACTOSE TRANSAMINASE"/>
    <property type="match status" value="1"/>
</dbReference>
<dbReference type="GO" id="GO:0008483">
    <property type="term" value="F:transaminase activity"/>
    <property type="evidence" value="ECO:0007669"/>
    <property type="project" value="UniProtKB-KW"/>
</dbReference>
<gene>
    <name evidence="4" type="ORF">ND2E_1299</name>
</gene>
<dbReference type="InterPro" id="IPR015424">
    <property type="entry name" value="PyrdxlP-dep_Trfase"/>
</dbReference>
<dbReference type="Gene3D" id="3.40.640.10">
    <property type="entry name" value="Type I PLP-dependent aspartate aminotransferase-like (Major domain)"/>
    <property type="match status" value="1"/>
</dbReference>
<dbReference type="EMBL" id="JQED01000003">
    <property type="protein sequence ID" value="KGJ95517.1"/>
    <property type="molecule type" value="Genomic_DNA"/>
</dbReference>
<dbReference type="GO" id="GO:0030170">
    <property type="term" value="F:pyridoxal phosphate binding"/>
    <property type="evidence" value="ECO:0007669"/>
    <property type="project" value="TreeGrafter"/>
</dbReference>
<dbReference type="OrthoDB" id="9804264at2"/>
<keyword evidence="4" id="KW-0032">Aminotransferase</keyword>
<reference evidence="4 5" key="1">
    <citation type="submission" date="2014-08" db="EMBL/GenBank/DDBJ databases">
        <title>Genomic and Phenotypic Diversity of Colwellia psychrerythraea strains from Disparate Marine Basins.</title>
        <authorList>
            <person name="Techtmann S.M."/>
            <person name="Stelling S.C."/>
            <person name="Utturkar S.M."/>
            <person name="Alshibli N."/>
            <person name="Harris A."/>
            <person name="Brown S.D."/>
            <person name="Hazen T.C."/>
        </authorList>
    </citation>
    <scope>NUCLEOTIDE SEQUENCE [LARGE SCALE GENOMIC DNA]</scope>
    <source>
        <strain evidence="4 5">ND2E</strain>
    </source>
</reference>
<dbReference type="CDD" id="cd00616">
    <property type="entry name" value="AHBA_syn"/>
    <property type="match status" value="1"/>
</dbReference>
<dbReference type="PATRIC" id="fig|28229.4.peg.292"/>
<dbReference type="RefSeq" id="WP_033092064.1">
    <property type="nucleotide sequence ID" value="NZ_JQED01000003.1"/>
</dbReference>
<dbReference type="SUPFAM" id="SSF53383">
    <property type="entry name" value="PLP-dependent transferases"/>
    <property type="match status" value="1"/>
</dbReference>
<dbReference type="AlphaFoldDB" id="A0A099L084"/>
<dbReference type="GO" id="GO:0000271">
    <property type="term" value="P:polysaccharide biosynthetic process"/>
    <property type="evidence" value="ECO:0007669"/>
    <property type="project" value="TreeGrafter"/>
</dbReference>
<protein>
    <submittedName>
        <fullName evidence="4">DegT/DnrJ/EryC1/StrS aminotransferase</fullName>
    </submittedName>
</protein>
<dbReference type="InterPro" id="IPR015422">
    <property type="entry name" value="PyrdxlP-dep_Trfase_small"/>
</dbReference>
<comment type="caution">
    <text evidence="4">The sequence shown here is derived from an EMBL/GenBank/DDBJ whole genome shotgun (WGS) entry which is preliminary data.</text>
</comment>
<name>A0A099L084_COLPS</name>
<keyword evidence="4" id="KW-0808">Transferase</keyword>
<comment type="similarity">
    <text evidence="2 3">Belongs to the DegT/DnrJ/EryC1 family.</text>
</comment>